<reference evidence="2" key="1">
    <citation type="submission" date="2020-06" db="EMBL/GenBank/DDBJ databases">
        <authorList>
            <consortium name="Plant Systems Biology data submission"/>
        </authorList>
    </citation>
    <scope>NUCLEOTIDE SEQUENCE</scope>
    <source>
        <strain evidence="2">D6</strain>
    </source>
</reference>
<dbReference type="AlphaFoldDB" id="A0A9N8H9E1"/>
<dbReference type="EMBL" id="CAICTM010000201">
    <property type="protein sequence ID" value="CAB9504612.1"/>
    <property type="molecule type" value="Genomic_DNA"/>
</dbReference>
<evidence type="ECO:0000313" key="3">
    <source>
        <dbReference type="Proteomes" id="UP001153069"/>
    </source>
</evidence>
<evidence type="ECO:0008006" key="4">
    <source>
        <dbReference type="Google" id="ProtNLM"/>
    </source>
</evidence>
<name>A0A9N8H9E1_9STRA</name>
<evidence type="ECO:0000313" key="2">
    <source>
        <dbReference type="EMBL" id="CAB9504612.1"/>
    </source>
</evidence>
<evidence type="ECO:0000256" key="1">
    <source>
        <dbReference type="SAM" id="SignalP"/>
    </source>
</evidence>
<feature type="signal peptide" evidence="1">
    <location>
        <begin position="1"/>
        <end position="23"/>
    </location>
</feature>
<protein>
    <recommendedName>
        <fullName evidence="4">Glycosyltransferase</fullName>
    </recommendedName>
</protein>
<proteinExistence type="predicted"/>
<organism evidence="2 3">
    <name type="scientific">Seminavis robusta</name>
    <dbReference type="NCBI Taxonomy" id="568900"/>
    <lineage>
        <taxon>Eukaryota</taxon>
        <taxon>Sar</taxon>
        <taxon>Stramenopiles</taxon>
        <taxon>Ochrophyta</taxon>
        <taxon>Bacillariophyta</taxon>
        <taxon>Bacillariophyceae</taxon>
        <taxon>Bacillariophycidae</taxon>
        <taxon>Naviculales</taxon>
        <taxon>Naviculaceae</taxon>
        <taxon>Seminavis</taxon>
    </lineage>
</organism>
<accession>A0A9N8H9E1</accession>
<keyword evidence="3" id="KW-1185">Reference proteome</keyword>
<dbReference type="Proteomes" id="UP001153069">
    <property type="component" value="Unassembled WGS sequence"/>
</dbReference>
<comment type="caution">
    <text evidence="2">The sequence shown here is derived from an EMBL/GenBank/DDBJ whole genome shotgun (WGS) entry which is preliminary data.</text>
</comment>
<feature type="chain" id="PRO_5040130866" description="Glycosyltransferase" evidence="1">
    <location>
        <begin position="24"/>
        <end position="457"/>
    </location>
</feature>
<gene>
    <name evidence="2" type="ORF">SEMRO_202_G085470.1</name>
</gene>
<keyword evidence="1" id="KW-0732">Signal</keyword>
<sequence>MYSSKSIALLVLPLLLGWMLVELGILFPSSGRVRTHLGDLWKKKSNATGSNLNETKIPEISNETKISSVSDNNLQEVSSLRFPTNQTTNETTLMQSSSYDRYCETNGSLHEIALQMARFSGPKPYEKTLQVLQSSSHFWISIHKHGIFSNVAQNMKVMLEGFGLLERKSKKKPTRNSIVVEISYYALHDNANDKTTNDCHTTTSTTNCSAPRIILQSEQLHQVGQDYLPYLRACHEQPRCVIWEFSDYHWTWHQQHNLSDSVLLLPIMHQSLLGDYHGVIIPLQQRPLDVVFFGAIKPRRQALWDRVTKQQQQHHWRFQYSTNLTFIKQSYATAKICLIVHSYSNQSAGEYHRLVELAGSACRIVVEPFADTIGMHAYQHCGGVVVAPSYHQILPTIRRVLQEIDHIKSTVLQDDNTTTLDNETKRRLEWWNHKIQWERLLNDIFRDGEFMNAWGAT</sequence>
<dbReference type="OrthoDB" id="43623at2759"/>